<accession>A0AAV5WXY0</accession>
<organism evidence="1 2">
    <name type="scientific">Pristionchus fissidentatus</name>
    <dbReference type="NCBI Taxonomy" id="1538716"/>
    <lineage>
        <taxon>Eukaryota</taxon>
        <taxon>Metazoa</taxon>
        <taxon>Ecdysozoa</taxon>
        <taxon>Nematoda</taxon>
        <taxon>Chromadorea</taxon>
        <taxon>Rhabditida</taxon>
        <taxon>Rhabditina</taxon>
        <taxon>Diplogasteromorpha</taxon>
        <taxon>Diplogasteroidea</taxon>
        <taxon>Neodiplogasteridae</taxon>
        <taxon>Pristionchus</taxon>
    </lineage>
</organism>
<dbReference type="AlphaFoldDB" id="A0AAV5WXY0"/>
<sequence>VMAESQLVYDVKHIEKIVDQVFPLVAQAEFIKSVHDRDEMKLKAWRVNRRGNKGECFSEAVAFMRQVMLLKSRYYSECATKLKRNLETVGFDNEWNISLHPPDEPKEQPKQRVDDVWLEFEMDDPFPSLTDQEYAQYLHAGWALLNPDEDYVGDGNLDAPENNNAHMFVKLMEPMGYEIHMSDGSDSEMDDSMDIGYAQNLSSSSSSSISLAHSSISVNSGFQNDHLGFEMDCDQDGMPLDFLE</sequence>
<protein>
    <submittedName>
        <fullName evidence="1">Uncharacterized protein</fullName>
    </submittedName>
</protein>
<reference evidence="1" key="1">
    <citation type="submission" date="2023-10" db="EMBL/GenBank/DDBJ databases">
        <title>Genome assembly of Pristionchus species.</title>
        <authorList>
            <person name="Yoshida K."/>
            <person name="Sommer R.J."/>
        </authorList>
    </citation>
    <scope>NUCLEOTIDE SEQUENCE</scope>
    <source>
        <strain evidence="1">RS5133</strain>
    </source>
</reference>
<keyword evidence="2" id="KW-1185">Reference proteome</keyword>
<evidence type="ECO:0000313" key="2">
    <source>
        <dbReference type="Proteomes" id="UP001432322"/>
    </source>
</evidence>
<dbReference type="EMBL" id="BTSY01000007">
    <property type="protein sequence ID" value="GMT36926.1"/>
    <property type="molecule type" value="Genomic_DNA"/>
</dbReference>
<evidence type="ECO:0000313" key="1">
    <source>
        <dbReference type="EMBL" id="GMT36926.1"/>
    </source>
</evidence>
<name>A0AAV5WXY0_9BILA</name>
<gene>
    <name evidence="1" type="ORF">PFISCL1PPCAC_28223</name>
</gene>
<comment type="caution">
    <text evidence="1">The sequence shown here is derived from an EMBL/GenBank/DDBJ whole genome shotgun (WGS) entry which is preliminary data.</text>
</comment>
<proteinExistence type="predicted"/>
<feature type="non-terminal residue" evidence="1">
    <location>
        <position position="1"/>
    </location>
</feature>
<dbReference type="Proteomes" id="UP001432322">
    <property type="component" value="Unassembled WGS sequence"/>
</dbReference>